<comment type="caution">
    <text evidence="2">The sequence shown here is derived from an EMBL/GenBank/DDBJ whole genome shotgun (WGS) entry which is preliminary data.</text>
</comment>
<evidence type="ECO:0000313" key="3">
    <source>
        <dbReference type="Proteomes" id="UP000619479"/>
    </source>
</evidence>
<proteinExistence type="predicted"/>
<evidence type="ECO:0000313" key="2">
    <source>
        <dbReference type="EMBL" id="GID67289.1"/>
    </source>
</evidence>
<dbReference type="Proteomes" id="UP000619479">
    <property type="component" value="Unassembled WGS sequence"/>
</dbReference>
<keyword evidence="1" id="KW-0812">Transmembrane</keyword>
<dbReference type="AlphaFoldDB" id="A0A919IK35"/>
<evidence type="ECO:0000256" key="1">
    <source>
        <dbReference type="SAM" id="Phobius"/>
    </source>
</evidence>
<dbReference type="EMBL" id="BOMH01000038">
    <property type="protein sequence ID" value="GID67289.1"/>
    <property type="molecule type" value="Genomic_DNA"/>
</dbReference>
<feature type="transmembrane region" description="Helical" evidence="1">
    <location>
        <begin position="12"/>
        <end position="45"/>
    </location>
</feature>
<dbReference type="RefSeq" id="WP_203744836.1">
    <property type="nucleotide sequence ID" value="NZ_BAAAUC010000004.1"/>
</dbReference>
<gene>
    <name evidence="2" type="ORF">Acy02nite_51700</name>
</gene>
<keyword evidence="1" id="KW-1133">Transmembrane helix</keyword>
<reference evidence="2" key="1">
    <citation type="submission" date="2021-01" db="EMBL/GenBank/DDBJ databases">
        <title>Whole genome shotgun sequence of Actinoplanes cyaneus NBRC 14990.</title>
        <authorList>
            <person name="Komaki H."/>
            <person name="Tamura T."/>
        </authorList>
    </citation>
    <scope>NUCLEOTIDE SEQUENCE</scope>
    <source>
        <strain evidence="2">NBRC 14990</strain>
    </source>
</reference>
<protein>
    <submittedName>
        <fullName evidence="2">Uncharacterized protein</fullName>
    </submittedName>
</protein>
<sequence>MFNENIDLYVMAVAALVFTILGATGLTSTTTLISMTLAVLTGLAVSQIKTRRYVAQVAASPRANPSALLRTDFPDDLTRRREAASDLLYVGIAMGRTTQTSAEAFHHILTRGGRIRVLLIDPTDDAVVAEAFRRRRRPADPERLRSTVLASLTSLAELDVGAAGSIEVRVSRYVPAVGISATDTGAKDGLVVAQLYEYRAQGEPAPIFQLAATDGYWYRHFLDEAERMWADGVPWPLPVDERAGRSPRPVFAQSFGEPVTEAMARSRHTLITGAARNTLLTSQYGLFERRLSEGAELRFLLLDPASAAVAVAAERYYVHRAPDALRMRIEHSLRLLAELSRAAGGRLRVRLTAYPLAAGLIATGSQPDVTGTELLFVEYFTYQAPGEPKFVLTRDDGWAFDNFLGEAEALWAGALEVDLGRVS</sequence>
<name>A0A919IK35_9ACTN</name>
<keyword evidence="1" id="KW-0472">Membrane</keyword>
<keyword evidence="3" id="KW-1185">Reference proteome</keyword>
<accession>A0A919IK35</accession>
<organism evidence="2 3">
    <name type="scientific">Actinoplanes cyaneus</name>
    <dbReference type="NCBI Taxonomy" id="52696"/>
    <lineage>
        <taxon>Bacteria</taxon>
        <taxon>Bacillati</taxon>
        <taxon>Actinomycetota</taxon>
        <taxon>Actinomycetes</taxon>
        <taxon>Micromonosporales</taxon>
        <taxon>Micromonosporaceae</taxon>
        <taxon>Actinoplanes</taxon>
    </lineage>
</organism>